<dbReference type="CDD" id="cd00087">
    <property type="entry name" value="FReD"/>
    <property type="match status" value="1"/>
</dbReference>
<sequence length="399" mass="46051">MKTRFLVTIMFLFLQKGHSVFGATHIEISHESIGQNAKTDCDDYLFSIFKPLLNHFEHLETAVNENDELKRQVNTMRETVKDLQSQIKINEEHINAKEEALKGQRENLQNRDKQISDLNTMRETVKDLQSQIKINEEHINAKEEALKGQRENLQNRDEQISDLRNHIKSLENTLSERSNQLLECRKTEANFPDSGPSGSPNGIYQIKIQGMDPFKVPCVSSPSGWTVILRRFDGSEDFNRTWTDYKNGFGSVSGEFFLGLEKIHRMTAARPHELYIKLGKVDGSTSYAKYDHFLIGTEKELYELKKLGAYSGEAGDSLIKHLNKKFTTFDRDNDDHDLNCAVYRGGWWYFKCAQSALNGKYHKDGRDVSKYGIIWGSWHNYNYTISLTFAEMMIRPKSL</sequence>
<protein>
    <submittedName>
        <fullName evidence="6">Fibrinogen-like protein 1</fullName>
    </submittedName>
</protein>
<accession>A0AB39ZB05</accession>
<feature type="signal peptide" evidence="3">
    <location>
        <begin position="1"/>
        <end position="19"/>
    </location>
</feature>
<keyword evidence="1" id="KW-1015">Disulfide bond</keyword>
<name>A0AB39ZB05_DROSZ</name>
<dbReference type="GO" id="GO:0005615">
    <property type="term" value="C:extracellular space"/>
    <property type="evidence" value="ECO:0007669"/>
    <property type="project" value="TreeGrafter"/>
</dbReference>
<evidence type="ECO:0000256" key="1">
    <source>
        <dbReference type="ARBA" id="ARBA00023157"/>
    </source>
</evidence>
<dbReference type="PROSITE" id="PS51406">
    <property type="entry name" value="FIBRINOGEN_C_2"/>
    <property type="match status" value="1"/>
</dbReference>
<dbReference type="Pfam" id="PF00147">
    <property type="entry name" value="Fibrinogen_C"/>
    <property type="match status" value="1"/>
</dbReference>
<dbReference type="SUPFAM" id="SSF56496">
    <property type="entry name" value="Fibrinogen C-terminal domain-like"/>
    <property type="match status" value="1"/>
</dbReference>
<dbReference type="InterPro" id="IPR036056">
    <property type="entry name" value="Fibrinogen-like_C"/>
</dbReference>
<dbReference type="InterPro" id="IPR014716">
    <property type="entry name" value="Fibrinogen_a/b/g_C_1"/>
</dbReference>
<feature type="domain" description="Fibrinogen C-terminal" evidence="4">
    <location>
        <begin position="175"/>
        <end position="398"/>
    </location>
</feature>
<keyword evidence="3" id="KW-0732">Signal</keyword>
<organism evidence="5 6">
    <name type="scientific">Drosophila suzukii</name>
    <name type="common">Spotted-wing drosophila fruit fly</name>
    <dbReference type="NCBI Taxonomy" id="28584"/>
    <lineage>
        <taxon>Eukaryota</taxon>
        <taxon>Metazoa</taxon>
        <taxon>Ecdysozoa</taxon>
        <taxon>Arthropoda</taxon>
        <taxon>Hexapoda</taxon>
        <taxon>Insecta</taxon>
        <taxon>Pterygota</taxon>
        <taxon>Neoptera</taxon>
        <taxon>Endopterygota</taxon>
        <taxon>Diptera</taxon>
        <taxon>Brachycera</taxon>
        <taxon>Muscomorpha</taxon>
        <taxon>Ephydroidea</taxon>
        <taxon>Drosophilidae</taxon>
        <taxon>Drosophila</taxon>
        <taxon>Sophophora</taxon>
    </lineage>
</organism>
<dbReference type="InterPro" id="IPR020837">
    <property type="entry name" value="Fibrinogen_CS"/>
</dbReference>
<dbReference type="PANTHER" id="PTHR19143:SF327">
    <property type="entry name" value="FI21813P1-RELATED"/>
    <property type="match status" value="1"/>
</dbReference>
<evidence type="ECO:0000256" key="2">
    <source>
        <dbReference type="SAM" id="Coils"/>
    </source>
</evidence>
<dbReference type="PANTHER" id="PTHR19143">
    <property type="entry name" value="FIBRINOGEN/TENASCIN/ANGIOPOEITIN"/>
    <property type="match status" value="1"/>
</dbReference>
<evidence type="ECO:0000256" key="3">
    <source>
        <dbReference type="SAM" id="SignalP"/>
    </source>
</evidence>
<feature type="chain" id="PRO_5046528678" evidence="3">
    <location>
        <begin position="20"/>
        <end position="399"/>
    </location>
</feature>
<evidence type="ECO:0000313" key="5">
    <source>
        <dbReference type="Proteomes" id="UP001652628"/>
    </source>
</evidence>
<evidence type="ECO:0000259" key="4">
    <source>
        <dbReference type="PROSITE" id="PS51406"/>
    </source>
</evidence>
<dbReference type="Gene3D" id="3.90.215.10">
    <property type="entry name" value="Gamma Fibrinogen, chain A, domain 1"/>
    <property type="match status" value="1"/>
</dbReference>
<dbReference type="SMART" id="SM00186">
    <property type="entry name" value="FBG"/>
    <property type="match status" value="1"/>
</dbReference>
<keyword evidence="5" id="KW-1185">Reference proteome</keyword>
<dbReference type="InterPro" id="IPR050373">
    <property type="entry name" value="Fibrinogen_C-term_domain"/>
</dbReference>
<dbReference type="AlphaFoldDB" id="A0AB39ZB05"/>
<gene>
    <name evidence="6" type="primary">LOC108011106</name>
</gene>
<dbReference type="Proteomes" id="UP001652628">
    <property type="component" value="Chromosome X"/>
</dbReference>
<keyword evidence="2" id="KW-0175">Coiled coil</keyword>
<dbReference type="RefSeq" id="XP_016931667.4">
    <property type="nucleotide sequence ID" value="XM_017076178.4"/>
</dbReference>
<proteinExistence type="predicted"/>
<feature type="coiled-coil region" evidence="2">
    <location>
        <begin position="59"/>
        <end position="180"/>
    </location>
</feature>
<evidence type="ECO:0000313" key="6">
    <source>
        <dbReference type="RefSeq" id="XP_016931667.4"/>
    </source>
</evidence>
<dbReference type="InterPro" id="IPR002181">
    <property type="entry name" value="Fibrinogen_a/b/g_C_dom"/>
</dbReference>
<dbReference type="GeneID" id="108011106"/>
<dbReference type="Gene3D" id="1.10.287.1490">
    <property type="match status" value="1"/>
</dbReference>
<reference evidence="6" key="1">
    <citation type="submission" date="2025-08" db="UniProtKB">
        <authorList>
            <consortium name="RefSeq"/>
        </authorList>
    </citation>
    <scope>IDENTIFICATION</scope>
</reference>
<dbReference type="PROSITE" id="PS00514">
    <property type="entry name" value="FIBRINOGEN_C_1"/>
    <property type="match status" value="1"/>
</dbReference>